<dbReference type="Gene3D" id="1.25.40.10">
    <property type="entry name" value="Tetratricopeptide repeat domain"/>
    <property type="match status" value="2"/>
</dbReference>
<dbReference type="InterPro" id="IPR027417">
    <property type="entry name" value="P-loop_NTPase"/>
</dbReference>
<dbReference type="RefSeq" id="WP_382048936.1">
    <property type="nucleotide sequence ID" value="NZ_JBHSKJ010000021.1"/>
</dbReference>
<dbReference type="EMBL" id="JBHSKJ010000021">
    <property type="protein sequence ID" value="MFC5148874.1"/>
    <property type="molecule type" value="Genomic_DNA"/>
</dbReference>
<name>A0ABW0AB26_9ACTN</name>
<dbReference type="Proteomes" id="UP001596222">
    <property type="component" value="Unassembled WGS sequence"/>
</dbReference>
<sequence>MRRWEVGRSGWLLLAAVAVGVSAVSWLAHLLPGLLGGALTAVGAAVGAALSQRGQELVDDSARQAQETREQLLRDRRGRLPRICDVDDLIAVGIHPAAPAEGVRTAGAKVTPFVRRDQSDEMETVLRTHAFVLVVGESTAGKSRAAFEAARAVLPRYAFIAPDPADRTSLRAAVAAMQRERRSVLWLDDIERYLGADGLTSHALRRITQPGAGRKVLVLGTIRAQERARYSGAQGVLGQAVGEAVGEDGRPDGRSGRDVLAQAHEIRLDRRWTEAEVERARTFGQDDRIARAISSAERYGIAEYLAAGPQLLAPWQDAWAPEGRHARGAALVAAAVEARRAGWARPLPAPLLRELHERHLAARGGLRLRPEGWEEAVAWATTPLYATSSLLIPLDASGDSYYVFDYLPDAVDAAPGSPPILEDTWERLIAGADPCTCEAIGWEADARARPETAREAFRKALDGGAITAAEGLAGVFGDALQVEEACRVLRTTLQTAPADADPDALLSLRWALSWWSGAAGDKEEALAQTRIIHSEYRRRHGEGHRGTLGAAVSLARWTGATGRAHDALDLALEAQERSLRELGPEHRVTLACRFEVAVWTGASGQLDEAARLWGELDRDAGMFLGAHDKLTNDVRWNHAAAVASTGAVTLGLRILAGVVEGRAAIYGDDHPRTLAGRLELSGRTGAAGQGEEALALSAAATADIARALGHDHELALAGRHQQALWSARSGRHDEAVEQFARLLVDCERFLRANHPLTENCRTQLARPGQAVWYYEPPSW</sequence>
<evidence type="ECO:0000313" key="2">
    <source>
        <dbReference type="Proteomes" id="UP001596222"/>
    </source>
</evidence>
<keyword evidence="2" id="KW-1185">Reference proteome</keyword>
<reference evidence="2" key="1">
    <citation type="journal article" date="2019" name="Int. J. Syst. Evol. Microbiol.">
        <title>The Global Catalogue of Microorganisms (GCM) 10K type strain sequencing project: providing services to taxonomists for standard genome sequencing and annotation.</title>
        <authorList>
            <consortium name="The Broad Institute Genomics Platform"/>
            <consortium name="The Broad Institute Genome Sequencing Center for Infectious Disease"/>
            <person name="Wu L."/>
            <person name="Ma J."/>
        </authorList>
    </citation>
    <scope>NUCLEOTIDE SEQUENCE [LARGE SCALE GENOMIC DNA]</scope>
    <source>
        <strain evidence="2">CGMCC 4.1641</strain>
    </source>
</reference>
<dbReference type="InterPro" id="IPR011990">
    <property type="entry name" value="TPR-like_helical_dom_sf"/>
</dbReference>
<accession>A0ABW0AB26</accession>
<evidence type="ECO:0008006" key="3">
    <source>
        <dbReference type="Google" id="ProtNLM"/>
    </source>
</evidence>
<evidence type="ECO:0000313" key="1">
    <source>
        <dbReference type="EMBL" id="MFC5148874.1"/>
    </source>
</evidence>
<dbReference type="SUPFAM" id="SSF52540">
    <property type="entry name" value="P-loop containing nucleoside triphosphate hydrolases"/>
    <property type="match status" value="1"/>
</dbReference>
<protein>
    <recommendedName>
        <fullName evidence="3">Tetratricopeptide repeat protein</fullName>
    </recommendedName>
</protein>
<gene>
    <name evidence="1" type="ORF">ACFPP6_29825</name>
</gene>
<proteinExistence type="predicted"/>
<comment type="caution">
    <text evidence="1">The sequence shown here is derived from an EMBL/GenBank/DDBJ whole genome shotgun (WGS) entry which is preliminary data.</text>
</comment>
<dbReference type="PANTHER" id="PTHR46082">
    <property type="entry name" value="ATP/GTP-BINDING PROTEIN-RELATED"/>
    <property type="match status" value="1"/>
</dbReference>
<dbReference type="PANTHER" id="PTHR46082:SF6">
    <property type="entry name" value="AAA+ ATPASE DOMAIN-CONTAINING PROTEIN-RELATED"/>
    <property type="match status" value="1"/>
</dbReference>
<organism evidence="1 2">
    <name type="scientific">Streptomyces aureoversilis</name>
    <dbReference type="NCBI Taxonomy" id="67277"/>
    <lineage>
        <taxon>Bacteria</taxon>
        <taxon>Bacillati</taxon>
        <taxon>Actinomycetota</taxon>
        <taxon>Actinomycetes</taxon>
        <taxon>Kitasatosporales</taxon>
        <taxon>Streptomycetaceae</taxon>
        <taxon>Streptomyces</taxon>
    </lineage>
</organism>
<dbReference type="InterPro" id="IPR053137">
    <property type="entry name" value="NLR-like"/>
</dbReference>